<keyword evidence="6 11" id="KW-1133">Transmembrane helix</keyword>
<evidence type="ECO:0000313" key="14">
    <source>
        <dbReference type="Proteomes" id="UP000287166"/>
    </source>
</evidence>
<dbReference type="FunCoup" id="A0A401GPN9">
    <property type="interactions" value="180"/>
</dbReference>
<evidence type="ECO:0000256" key="8">
    <source>
        <dbReference type="ARBA" id="ARBA00023136"/>
    </source>
</evidence>
<gene>
    <name evidence="13" type="ORF">SCP_0601650</name>
</gene>
<keyword evidence="7" id="KW-0406">Ion transport</keyword>
<sequence length="588" mass="64444">MEFATGGSIVSENPQRRAGHVNENARVVFWVDIFLLGILGLSVLLVLPRALARLSVSSELKQGHLIYRATPGPQTDSQSVNSGARLFEASLNEKDTISAVPRHAPAMTTPLRSLTSILRIPIVGRIHLGGCLLLLAYFGVLLFAALYKTSLFTNPVRAGYVVVSQIPVVFLFATKNNLISMLLGVGYDHVNYIHRFSGRLLVLAGNVHAIGYIYKWTMEGKFTETIQEPKFVWGLVALVCLDILFFFSLAIWRQKAYNVFLASHIVGFVLLLVAACLHMSASIPYVAAGAGLYVFDFLLRLLKTRVCTARIQRLPELCMTRVQISRLNAGWRAGQHVRVRVLSFQMGWYGWSEVHPFTIASASDASSQEGLIILCKNTGRWTQRLYDMAHEDRRWEYGGNTVRVMLEGPYGGPGNTINASFSGALFAVGGGGISYALSAVQELVQRAAERTSSVTVLDLLWAVHHPDCLTPMVPAFTQLLLQSASTMTTLQISVFYTRAETIKHAIPLLDLPSGLTLNSGRPHLSARLADLVERTYASPHLPGCGEKHRGVFMGVCGPVELGECARKAIDDVDSGIQKAVGGVELHEE</sequence>
<evidence type="ECO:0000256" key="1">
    <source>
        <dbReference type="ARBA" id="ARBA00004651"/>
    </source>
</evidence>
<keyword evidence="14" id="KW-1185">Reference proteome</keyword>
<evidence type="ECO:0000313" key="13">
    <source>
        <dbReference type="EMBL" id="GBE84187.1"/>
    </source>
</evidence>
<dbReference type="RefSeq" id="XP_027615100.1">
    <property type="nucleotide sequence ID" value="XM_027759299.1"/>
</dbReference>
<evidence type="ECO:0000256" key="5">
    <source>
        <dbReference type="ARBA" id="ARBA00022692"/>
    </source>
</evidence>
<evidence type="ECO:0000256" key="3">
    <source>
        <dbReference type="ARBA" id="ARBA00022448"/>
    </source>
</evidence>
<feature type="transmembrane region" description="Helical" evidence="11">
    <location>
        <begin position="27"/>
        <end position="47"/>
    </location>
</feature>
<dbReference type="AlphaFoldDB" id="A0A401GPN9"/>
<comment type="subcellular location">
    <subcellularLocation>
        <location evidence="1">Cell membrane</location>
        <topology evidence="1">Multi-pass membrane protein</topology>
    </subcellularLocation>
</comment>
<dbReference type="Gene3D" id="3.40.50.80">
    <property type="entry name" value="Nucleotide-binding domain of ferredoxin-NADP reductase (FNR) module"/>
    <property type="match status" value="1"/>
</dbReference>
<dbReference type="InterPro" id="IPR039261">
    <property type="entry name" value="FNR_nucleotide-bd"/>
</dbReference>
<evidence type="ECO:0000256" key="9">
    <source>
        <dbReference type="ARBA" id="ARBA00023180"/>
    </source>
</evidence>
<dbReference type="Pfam" id="PF08022">
    <property type="entry name" value="FAD_binding_8"/>
    <property type="match status" value="1"/>
</dbReference>
<dbReference type="InterPro" id="IPR013112">
    <property type="entry name" value="FAD-bd_8"/>
</dbReference>
<name>A0A401GPN9_9APHY</name>
<dbReference type="GO" id="GO:0006879">
    <property type="term" value="P:intracellular iron ion homeostasis"/>
    <property type="evidence" value="ECO:0007669"/>
    <property type="project" value="TreeGrafter"/>
</dbReference>
<evidence type="ECO:0000256" key="10">
    <source>
        <dbReference type="ARBA" id="ARBA00048483"/>
    </source>
</evidence>
<dbReference type="GeneID" id="38781104"/>
<dbReference type="OrthoDB" id="17725at2759"/>
<dbReference type="PROSITE" id="PS51384">
    <property type="entry name" value="FAD_FR"/>
    <property type="match status" value="1"/>
</dbReference>
<evidence type="ECO:0000256" key="4">
    <source>
        <dbReference type="ARBA" id="ARBA00022475"/>
    </source>
</evidence>
<dbReference type="GO" id="GO:0005886">
    <property type="term" value="C:plasma membrane"/>
    <property type="evidence" value="ECO:0007669"/>
    <property type="project" value="UniProtKB-SubCell"/>
</dbReference>
<feature type="transmembrane region" description="Helical" evidence="11">
    <location>
        <begin position="231"/>
        <end position="252"/>
    </location>
</feature>
<dbReference type="SFLD" id="SFLDG01168">
    <property type="entry name" value="Ferric_reductase_subgroup_(FRE"/>
    <property type="match status" value="1"/>
</dbReference>
<feature type="transmembrane region" description="Helical" evidence="11">
    <location>
        <begin position="259"/>
        <end position="277"/>
    </location>
</feature>
<keyword evidence="9" id="KW-0325">Glycoprotein</keyword>
<protein>
    <recommendedName>
        <fullName evidence="2">ferric-chelate reductase (NADPH)</fullName>
        <ecNumber evidence="2">1.16.1.9</ecNumber>
    </recommendedName>
</protein>
<dbReference type="Proteomes" id="UP000287166">
    <property type="component" value="Unassembled WGS sequence"/>
</dbReference>
<feature type="transmembrane region" description="Helical" evidence="11">
    <location>
        <begin position="159"/>
        <end position="184"/>
    </location>
</feature>
<keyword evidence="8 11" id="KW-0472">Membrane</keyword>
<comment type="caution">
    <text evidence="13">The sequence shown here is derived from an EMBL/GenBank/DDBJ whole genome shotgun (WGS) entry which is preliminary data.</text>
</comment>
<dbReference type="InParanoid" id="A0A401GPN9"/>
<evidence type="ECO:0000259" key="12">
    <source>
        <dbReference type="PROSITE" id="PS51384"/>
    </source>
</evidence>
<proteinExistence type="predicted"/>
<dbReference type="GO" id="GO:0015677">
    <property type="term" value="P:copper ion import"/>
    <property type="evidence" value="ECO:0007669"/>
    <property type="project" value="TreeGrafter"/>
</dbReference>
<dbReference type="PANTHER" id="PTHR32361">
    <property type="entry name" value="FERRIC/CUPRIC REDUCTASE TRANSMEMBRANE COMPONENT"/>
    <property type="match status" value="1"/>
</dbReference>
<feature type="domain" description="FAD-binding FR-type" evidence="12">
    <location>
        <begin position="294"/>
        <end position="416"/>
    </location>
</feature>
<evidence type="ECO:0000256" key="11">
    <source>
        <dbReference type="SAM" id="Phobius"/>
    </source>
</evidence>
<dbReference type="InterPro" id="IPR013130">
    <property type="entry name" value="Fe3_Rdtase_TM_dom"/>
</dbReference>
<keyword evidence="5 11" id="KW-0812">Transmembrane</keyword>
<comment type="catalytic activity">
    <reaction evidence="10">
        <text>2 a Fe(II)-siderophore + NADP(+) + H(+) = 2 a Fe(III)-siderophore + NADPH</text>
        <dbReference type="Rhea" id="RHEA:28795"/>
        <dbReference type="Rhea" id="RHEA-COMP:11342"/>
        <dbReference type="Rhea" id="RHEA-COMP:11344"/>
        <dbReference type="ChEBI" id="CHEBI:15378"/>
        <dbReference type="ChEBI" id="CHEBI:29033"/>
        <dbReference type="ChEBI" id="CHEBI:29034"/>
        <dbReference type="ChEBI" id="CHEBI:57783"/>
        <dbReference type="ChEBI" id="CHEBI:58349"/>
        <dbReference type="EC" id="1.16.1.9"/>
    </reaction>
</comment>
<dbReference type="STRING" id="139825.A0A401GPN9"/>
<feature type="transmembrane region" description="Helical" evidence="11">
    <location>
        <begin position="196"/>
        <end position="216"/>
    </location>
</feature>
<dbReference type="InterPro" id="IPR051410">
    <property type="entry name" value="Ferric/Cupric_Reductase"/>
</dbReference>
<dbReference type="CDD" id="cd06186">
    <property type="entry name" value="NOX_Duox_like_FAD_NADP"/>
    <property type="match status" value="1"/>
</dbReference>
<dbReference type="PANTHER" id="PTHR32361:SF9">
    <property type="entry name" value="FERRIC REDUCTASE TRANSMEMBRANE COMPONENT 3-RELATED"/>
    <property type="match status" value="1"/>
</dbReference>
<dbReference type="EC" id="1.16.1.9" evidence="2"/>
<keyword evidence="3" id="KW-0813">Transport</keyword>
<evidence type="ECO:0000256" key="2">
    <source>
        <dbReference type="ARBA" id="ARBA00012668"/>
    </source>
</evidence>
<accession>A0A401GPN9</accession>
<feature type="transmembrane region" description="Helical" evidence="11">
    <location>
        <begin position="283"/>
        <end position="302"/>
    </location>
</feature>
<dbReference type="SFLD" id="SFLDS00052">
    <property type="entry name" value="Ferric_Reductase_Domain"/>
    <property type="match status" value="1"/>
</dbReference>
<organism evidence="13 14">
    <name type="scientific">Sparassis crispa</name>
    <dbReference type="NCBI Taxonomy" id="139825"/>
    <lineage>
        <taxon>Eukaryota</taxon>
        <taxon>Fungi</taxon>
        <taxon>Dikarya</taxon>
        <taxon>Basidiomycota</taxon>
        <taxon>Agaricomycotina</taxon>
        <taxon>Agaricomycetes</taxon>
        <taxon>Polyporales</taxon>
        <taxon>Sparassidaceae</taxon>
        <taxon>Sparassis</taxon>
    </lineage>
</organism>
<evidence type="ECO:0000256" key="7">
    <source>
        <dbReference type="ARBA" id="ARBA00023065"/>
    </source>
</evidence>
<feature type="transmembrane region" description="Helical" evidence="11">
    <location>
        <begin position="126"/>
        <end position="147"/>
    </location>
</feature>
<evidence type="ECO:0000256" key="6">
    <source>
        <dbReference type="ARBA" id="ARBA00022989"/>
    </source>
</evidence>
<dbReference type="GO" id="GO:0052851">
    <property type="term" value="F:ferric-chelate reductase (NADPH) activity"/>
    <property type="evidence" value="ECO:0007669"/>
    <property type="project" value="UniProtKB-EC"/>
</dbReference>
<dbReference type="GO" id="GO:0006826">
    <property type="term" value="P:iron ion transport"/>
    <property type="evidence" value="ECO:0007669"/>
    <property type="project" value="TreeGrafter"/>
</dbReference>
<reference evidence="13 14" key="1">
    <citation type="journal article" date="2018" name="Sci. Rep.">
        <title>Genome sequence of the cauliflower mushroom Sparassis crispa (Hanabiratake) and its association with beneficial usage.</title>
        <authorList>
            <person name="Kiyama R."/>
            <person name="Furutani Y."/>
            <person name="Kawaguchi K."/>
            <person name="Nakanishi T."/>
        </authorList>
    </citation>
    <scope>NUCLEOTIDE SEQUENCE [LARGE SCALE GENOMIC DNA]</scope>
</reference>
<dbReference type="SUPFAM" id="SSF63380">
    <property type="entry name" value="Riboflavin synthase domain-like"/>
    <property type="match status" value="1"/>
</dbReference>
<dbReference type="InterPro" id="IPR017938">
    <property type="entry name" value="Riboflavin_synthase-like_b-brl"/>
</dbReference>
<dbReference type="InterPro" id="IPR017927">
    <property type="entry name" value="FAD-bd_FR_type"/>
</dbReference>
<dbReference type="Pfam" id="PF01794">
    <property type="entry name" value="Ferric_reduct"/>
    <property type="match status" value="1"/>
</dbReference>
<keyword evidence="4" id="KW-1003">Cell membrane</keyword>
<dbReference type="EMBL" id="BFAD01000006">
    <property type="protein sequence ID" value="GBE84187.1"/>
    <property type="molecule type" value="Genomic_DNA"/>
</dbReference>